<reference evidence="2" key="1">
    <citation type="journal article" date="2019" name="Int. J. Syst. Evol. Microbiol.">
        <title>The Global Catalogue of Microorganisms (GCM) 10K type strain sequencing project: providing services to taxonomists for standard genome sequencing and annotation.</title>
        <authorList>
            <consortium name="The Broad Institute Genomics Platform"/>
            <consortium name="The Broad Institute Genome Sequencing Center for Infectious Disease"/>
            <person name="Wu L."/>
            <person name="Ma J."/>
        </authorList>
    </citation>
    <scope>NUCLEOTIDE SEQUENCE [LARGE SCALE GENOMIC DNA]</scope>
    <source>
        <strain evidence="2">KCTC 23916</strain>
    </source>
</reference>
<dbReference type="Proteomes" id="UP000620127">
    <property type="component" value="Unassembled WGS sequence"/>
</dbReference>
<name>A0ABQ2XM25_9BURK</name>
<sequence length="563" mass="61468">MTTENVDTLEFNPISAASRNGGYVALGTLGGKCVVLSNLSKNVVKLSPSDMKEMDLKTVCGADWCDDNYTYFHPKQEVMVFDLRRLATDIIRECQVKGVYVESYERKSGVWLMPDGGLAVNSRKLWRPDGTVLEHGIHAERIYSASGDIGFDLDTPAANDDEVQCVLNAFGGINWRNNLGAEMLLGWFGVAIASVAMRRRPHMLLTGAAGVGKSTALEMMKWLSGKLAYASTGPQTMAAFYQALAGTSRAVILDEFEADPSRRHSRDTLEIARMSYSLQEGDEGIVRGTPGGTARSYTFYSPFLAACINPAKFEPADVTRWVVLEAISRKPDAVALKEAEARVIGPRLARRFINRWANFQKNEAIVRKHIIDAGGDGRMADTVGVLLASYWTFVSALPATDSEAAKLVELLDIQDRIALHAITDEQRCLEAMMSKVLPFKFMDGIALVTRNLSIAEAIQRICDDPTGNLEITMRLAQLGMRVGCVQGTWRMFVANSPEHQELRKVFGGTKWASGGWSTVLRRLPGGTEGTQRIGAGFGAAKVTIFNMPADLLPANDGSALLAA</sequence>
<keyword evidence="2" id="KW-1185">Reference proteome</keyword>
<protein>
    <recommendedName>
        <fullName evidence="3">DUF927 domain-containing protein</fullName>
    </recommendedName>
</protein>
<accession>A0ABQ2XM25</accession>
<dbReference type="EMBL" id="BMYT01000006">
    <property type="protein sequence ID" value="GGX23262.1"/>
    <property type="molecule type" value="Genomic_DNA"/>
</dbReference>
<evidence type="ECO:0000313" key="1">
    <source>
        <dbReference type="EMBL" id="GGX23262.1"/>
    </source>
</evidence>
<comment type="caution">
    <text evidence="1">The sequence shown here is derived from an EMBL/GenBank/DDBJ whole genome shotgun (WGS) entry which is preliminary data.</text>
</comment>
<evidence type="ECO:0008006" key="3">
    <source>
        <dbReference type="Google" id="ProtNLM"/>
    </source>
</evidence>
<gene>
    <name evidence="1" type="ORF">GCM10011282_31700</name>
</gene>
<dbReference type="SUPFAM" id="SSF52540">
    <property type="entry name" value="P-loop containing nucleoside triphosphate hydrolases"/>
    <property type="match status" value="1"/>
</dbReference>
<evidence type="ECO:0000313" key="2">
    <source>
        <dbReference type="Proteomes" id="UP000620127"/>
    </source>
</evidence>
<organism evidence="1 2">
    <name type="scientific">Undibacterium macrobrachii</name>
    <dbReference type="NCBI Taxonomy" id="1119058"/>
    <lineage>
        <taxon>Bacteria</taxon>
        <taxon>Pseudomonadati</taxon>
        <taxon>Pseudomonadota</taxon>
        <taxon>Betaproteobacteria</taxon>
        <taxon>Burkholderiales</taxon>
        <taxon>Oxalobacteraceae</taxon>
        <taxon>Undibacterium</taxon>
    </lineage>
</organism>
<dbReference type="RefSeq" id="WP_189347145.1">
    <property type="nucleotide sequence ID" value="NZ_BMYT01000006.1"/>
</dbReference>
<dbReference type="InterPro" id="IPR027417">
    <property type="entry name" value="P-loop_NTPase"/>
</dbReference>
<proteinExistence type="predicted"/>